<feature type="domain" description="DUF302" evidence="1">
    <location>
        <begin position="39"/>
        <end position="94"/>
    </location>
</feature>
<protein>
    <submittedName>
        <fullName evidence="3">DUF302 domain-containing protein</fullName>
    </submittedName>
</protein>
<dbReference type="Proteomes" id="UP000750197">
    <property type="component" value="Unassembled WGS sequence"/>
</dbReference>
<comment type="caution">
    <text evidence="3">The sequence shown here is derived from an EMBL/GenBank/DDBJ whole genome shotgun (WGS) entry which is preliminary data.</text>
</comment>
<reference evidence="3" key="1">
    <citation type="submission" date="2021-05" db="EMBL/GenBank/DDBJ databases">
        <title>Genomic insights into ecological role and evolution of a novel Thermoplasmata order Candidatus Sysuiplasmatales.</title>
        <authorList>
            <person name="Yuan Y."/>
        </authorList>
    </citation>
    <scope>NUCLEOTIDE SEQUENCE</scope>
    <source>
        <strain evidence="3">TUT19-bin139</strain>
        <strain evidence="2">YP2-bin.285</strain>
    </source>
</reference>
<dbReference type="InterPro" id="IPR035923">
    <property type="entry name" value="TT1751-like_sf"/>
</dbReference>
<evidence type="ECO:0000313" key="3">
    <source>
        <dbReference type="EMBL" id="MBX8644367.1"/>
    </source>
</evidence>
<evidence type="ECO:0000313" key="2">
    <source>
        <dbReference type="EMBL" id="MBX8632280.1"/>
    </source>
</evidence>
<accession>A0A8J8CE84</accession>
<evidence type="ECO:0000313" key="4">
    <source>
        <dbReference type="Proteomes" id="UP000750197"/>
    </source>
</evidence>
<dbReference type="EMBL" id="JAHEAC010000057">
    <property type="protein sequence ID" value="MBX8644367.1"/>
    <property type="molecule type" value="Genomic_DNA"/>
</dbReference>
<dbReference type="SUPFAM" id="SSF103247">
    <property type="entry name" value="TT1751-like"/>
    <property type="match status" value="1"/>
</dbReference>
<dbReference type="AlphaFoldDB" id="A0A8J8CE84"/>
<sequence length="136" mass="15091">MPIRKKSVDGTPAFALRVLREAIEREGMSVSHLEDHFSVLKEAGITPVQAYTVHFSSPRITSRLLSKNAEMAVDLPLSVAIVSEAGRTFFIYRDMHNMFSDFQGAEMVNVINIVNSALERVTDSAVGIAESKEHKE</sequence>
<evidence type="ECO:0000259" key="1">
    <source>
        <dbReference type="Pfam" id="PF03625"/>
    </source>
</evidence>
<gene>
    <name evidence="2" type="ORF">J9259_07185</name>
    <name evidence="3" type="ORF">KIY12_06580</name>
</gene>
<organism evidence="3 4">
    <name type="scientific">Candidatus Sysuiplasma superficiale</name>
    <dbReference type="NCBI Taxonomy" id="2823368"/>
    <lineage>
        <taxon>Archaea</taxon>
        <taxon>Methanobacteriati</taxon>
        <taxon>Thermoplasmatota</taxon>
        <taxon>Thermoplasmata</taxon>
        <taxon>Candidatus Sysuiplasmatales</taxon>
        <taxon>Candidatus Sysuiplasmataceae</taxon>
        <taxon>Candidatus Sysuiplasma</taxon>
    </lineage>
</organism>
<name>A0A8J8CE84_9ARCH</name>
<dbReference type="Proteomes" id="UP000716004">
    <property type="component" value="Unassembled WGS sequence"/>
</dbReference>
<dbReference type="CDD" id="cd14797">
    <property type="entry name" value="DUF302"/>
    <property type="match status" value="1"/>
</dbReference>
<dbReference type="Pfam" id="PF03625">
    <property type="entry name" value="DUF302"/>
    <property type="match status" value="1"/>
</dbReference>
<dbReference type="Gene3D" id="3.30.310.70">
    <property type="entry name" value="TT1751-like domain"/>
    <property type="match status" value="1"/>
</dbReference>
<dbReference type="EMBL" id="JAGVSJ010000019">
    <property type="protein sequence ID" value="MBX8632280.1"/>
    <property type="molecule type" value="Genomic_DNA"/>
</dbReference>
<dbReference type="InterPro" id="IPR005180">
    <property type="entry name" value="DUF302"/>
</dbReference>
<proteinExistence type="predicted"/>